<organism evidence="8 9">
    <name type="scientific">Pedobacter segetis</name>
    <dbReference type="NCBI Taxonomy" id="2793069"/>
    <lineage>
        <taxon>Bacteria</taxon>
        <taxon>Pseudomonadati</taxon>
        <taxon>Bacteroidota</taxon>
        <taxon>Sphingobacteriia</taxon>
        <taxon>Sphingobacteriales</taxon>
        <taxon>Sphingobacteriaceae</taxon>
        <taxon>Pedobacter</taxon>
    </lineage>
</organism>
<evidence type="ECO:0000256" key="1">
    <source>
        <dbReference type="ARBA" id="ARBA00004442"/>
    </source>
</evidence>
<dbReference type="InterPro" id="IPR012944">
    <property type="entry name" value="SusD_RagB_dom"/>
</dbReference>
<sequence>MKKYLIIILAAATALTGCKKFLDIKPESEITGANFYQVASDAESGLIGCYDALQPDAYYGFDIETYGDVTSDNAYAGGDNPANIQMDEFKTDPNNANISRDWNQMYQAVARCNDVIDNVSTMDNKVFQGNRKKEIIAEAKFLRALDYFNLVRIWGRVPLIVNQIKDTKPESINKGNSEISDIYAQITKDLTDAVTDLPKDNETGRATKGAAEGILAKVNLTNKNWQQAADLCGQVMGLNKYSLVGNYDALWSGKNTSESLFEVQFTGGNEGNVMPDLFLPFPLATYEFLKFSTPTEDMIAAYEPNDQRKAASIIFADQYYGKNFPHVYKYRNAAGFAAPTNVPVLRYADVLLMRAEALNEISYPNLEALSILNQIRTRAGLLVSKTLLDYPTQESLRVAIAKERRVELAFEGHRWFDLLRTGKAISTLQGKYPINNDRLLFPIPQNQIDKNPNLKQNPGYN</sequence>
<dbReference type="Gene3D" id="1.25.40.390">
    <property type="match status" value="1"/>
</dbReference>
<evidence type="ECO:0000256" key="4">
    <source>
        <dbReference type="ARBA" id="ARBA00023136"/>
    </source>
</evidence>
<gene>
    <name evidence="8" type="ORF">I5M32_04740</name>
</gene>
<dbReference type="SUPFAM" id="SSF48452">
    <property type="entry name" value="TPR-like"/>
    <property type="match status" value="1"/>
</dbReference>
<name>A0ABS1BHD5_9SPHI</name>
<dbReference type="RefSeq" id="WP_200585042.1">
    <property type="nucleotide sequence ID" value="NZ_JAEHFY010000005.1"/>
</dbReference>
<dbReference type="Pfam" id="PF07980">
    <property type="entry name" value="SusD_RagB"/>
    <property type="match status" value="1"/>
</dbReference>
<evidence type="ECO:0000259" key="6">
    <source>
        <dbReference type="Pfam" id="PF07980"/>
    </source>
</evidence>
<keyword evidence="9" id="KW-1185">Reference proteome</keyword>
<reference evidence="8 9" key="1">
    <citation type="submission" date="2020-12" db="EMBL/GenBank/DDBJ databases">
        <title>Bacterial novel species Pedobacter sp. SD-b isolated from soil.</title>
        <authorList>
            <person name="Jung H.-Y."/>
        </authorList>
    </citation>
    <scope>NUCLEOTIDE SEQUENCE [LARGE SCALE GENOMIC DNA]</scope>
    <source>
        <strain evidence="8 9">SD-b</strain>
    </source>
</reference>
<keyword evidence="5" id="KW-0998">Cell outer membrane</keyword>
<dbReference type="CDD" id="cd08977">
    <property type="entry name" value="SusD"/>
    <property type="match status" value="1"/>
</dbReference>
<comment type="caution">
    <text evidence="8">The sequence shown here is derived from an EMBL/GenBank/DDBJ whole genome shotgun (WGS) entry which is preliminary data.</text>
</comment>
<comment type="subcellular location">
    <subcellularLocation>
        <location evidence="1">Cell outer membrane</location>
    </subcellularLocation>
</comment>
<evidence type="ECO:0000313" key="9">
    <source>
        <dbReference type="Proteomes" id="UP000660024"/>
    </source>
</evidence>
<dbReference type="EMBL" id="JAEHFY010000005">
    <property type="protein sequence ID" value="MBK0382260.1"/>
    <property type="molecule type" value="Genomic_DNA"/>
</dbReference>
<dbReference type="PROSITE" id="PS51257">
    <property type="entry name" value="PROKAR_LIPOPROTEIN"/>
    <property type="match status" value="1"/>
</dbReference>
<feature type="domain" description="RagB/SusD" evidence="6">
    <location>
        <begin position="338"/>
        <end position="460"/>
    </location>
</feature>
<accession>A0ABS1BHD5</accession>
<protein>
    <submittedName>
        <fullName evidence="8">RagB/SusD family nutrient uptake outer membrane protein</fullName>
    </submittedName>
</protein>
<keyword evidence="3" id="KW-0732">Signal</keyword>
<evidence type="ECO:0000256" key="2">
    <source>
        <dbReference type="ARBA" id="ARBA00006275"/>
    </source>
</evidence>
<evidence type="ECO:0000256" key="5">
    <source>
        <dbReference type="ARBA" id="ARBA00023237"/>
    </source>
</evidence>
<proteinExistence type="inferred from homology"/>
<keyword evidence="4" id="KW-0472">Membrane</keyword>
<dbReference type="InterPro" id="IPR033985">
    <property type="entry name" value="SusD-like_N"/>
</dbReference>
<comment type="similarity">
    <text evidence="2">Belongs to the SusD family.</text>
</comment>
<dbReference type="Pfam" id="PF14322">
    <property type="entry name" value="SusD-like_3"/>
    <property type="match status" value="1"/>
</dbReference>
<evidence type="ECO:0000313" key="8">
    <source>
        <dbReference type="EMBL" id="MBK0382260.1"/>
    </source>
</evidence>
<dbReference type="Proteomes" id="UP000660024">
    <property type="component" value="Unassembled WGS sequence"/>
</dbReference>
<feature type="domain" description="SusD-like N-terminal" evidence="7">
    <location>
        <begin position="20"/>
        <end position="220"/>
    </location>
</feature>
<evidence type="ECO:0000256" key="3">
    <source>
        <dbReference type="ARBA" id="ARBA00022729"/>
    </source>
</evidence>
<evidence type="ECO:0000259" key="7">
    <source>
        <dbReference type="Pfam" id="PF14322"/>
    </source>
</evidence>
<dbReference type="InterPro" id="IPR011990">
    <property type="entry name" value="TPR-like_helical_dom_sf"/>
</dbReference>